<dbReference type="EMBL" id="CP071462">
    <property type="protein sequence ID" value="QSW98948.1"/>
    <property type="molecule type" value="Genomic_DNA"/>
</dbReference>
<evidence type="ECO:0000313" key="2">
    <source>
        <dbReference type="Proteomes" id="UP000663203"/>
    </source>
</evidence>
<organism evidence="1 2">
    <name type="scientific">Haloterrigena alkaliphila</name>
    <dbReference type="NCBI Taxonomy" id="2816475"/>
    <lineage>
        <taxon>Archaea</taxon>
        <taxon>Methanobacteriati</taxon>
        <taxon>Methanobacteriota</taxon>
        <taxon>Stenosarchaea group</taxon>
        <taxon>Halobacteria</taxon>
        <taxon>Halobacteriales</taxon>
        <taxon>Natrialbaceae</taxon>
        <taxon>Haloterrigena</taxon>
    </lineage>
</organism>
<dbReference type="InterPro" id="IPR050141">
    <property type="entry name" value="GCL_type2/YbdK_subfam"/>
</dbReference>
<protein>
    <recommendedName>
        <fullName evidence="3">Gamma-glutamyl:cysteine ligase YbdK, ATP-grasp superfamily</fullName>
    </recommendedName>
</protein>
<reference evidence="1 2" key="1">
    <citation type="submission" date="2021-03" db="EMBL/GenBank/DDBJ databases">
        <title>Haloterrigena longa sp. nov. and Haloterrigena limicola sp. nov., extremely halophilic archaea isolated from a salt lake.</title>
        <authorList>
            <person name="Henglin C."/>
        </authorList>
    </citation>
    <scope>NUCLEOTIDE SEQUENCE [LARGE SCALE GENOMIC DNA]</scope>
    <source>
        <strain evidence="1 2">KZCA68</strain>
    </source>
</reference>
<evidence type="ECO:0008006" key="3">
    <source>
        <dbReference type="Google" id="ProtNLM"/>
    </source>
</evidence>
<dbReference type="GO" id="GO:0016879">
    <property type="term" value="F:ligase activity, forming carbon-nitrogen bonds"/>
    <property type="evidence" value="ECO:0007669"/>
    <property type="project" value="TreeGrafter"/>
</dbReference>
<sequence length="507" mass="56703">MATLVDLVTRSLADETRREFDRRVDDQAARLTDALRAGRLDNPSFGLGFELETYAVDADCRLARVPDAVFESDCERELGVHNVECNTDPATFDGPGIASQAAQLRRHYRSAQAAAADAGVELVLDAMWTIPPSEGTRAYLSAVREREGVSIAENMTASPRYCAIDNDVLAQTDGSVSLSVPGVDERFPTILFESLTSSIQPHVQVPDVEAFPRYYNTAVRTLGPILALATNAPLLPPDLYDPDATDDPYRLLEATPHELRIPVFEQSIDDAWEKVRFPEEISTAADTLEALVADPTCAPFLREWLADGDRETFADRFWELDHKRGTYWRWLRTVIGGQPVDRGDRWSIRIEYRPLPTQPTIAENVAFQCLVAGLVYGLCAADHPLATLDRDAAERSFYEAVDRGLEADLAWITADGHRTSDRTEIFGELFAFARRGLRERGVSSETIETYLAPLEARAAERTTPSRWKLARVRDHLEAGERFEDAVRAMQREYVRRAGGDEPITQWS</sequence>
<dbReference type="KEGG" id="hakz:J0X25_16420"/>
<accession>A0A8A2VL84</accession>
<dbReference type="PANTHER" id="PTHR36510">
    <property type="entry name" value="GLUTAMATE--CYSTEINE LIGASE 2-RELATED"/>
    <property type="match status" value="1"/>
</dbReference>
<dbReference type="GeneID" id="63188923"/>
<dbReference type="SUPFAM" id="SSF55931">
    <property type="entry name" value="Glutamine synthetase/guanido kinase"/>
    <property type="match status" value="1"/>
</dbReference>
<gene>
    <name evidence="1" type="ORF">J0X25_16420</name>
</gene>
<name>A0A8A2VL84_9EURY</name>
<dbReference type="AlphaFoldDB" id="A0A8A2VL84"/>
<dbReference type="PANTHER" id="PTHR36510:SF3">
    <property type="entry name" value="CONSERVED PROTEIN"/>
    <property type="match status" value="1"/>
</dbReference>
<dbReference type="Pfam" id="PF04107">
    <property type="entry name" value="GCS2"/>
    <property type="match status" value="1"/>
</dbReference>
<evidence type="ECO:0000313" key="1">
    <source>
        <dbReference type="EMBL" id="QSW98948.1"/>
    </source>
</evidence>
<dbReference type="InterPro" id="IPR014746">
    <property type="entry name" value="Gln_synth/guanido_kin_cat_dom"/>
</dbReference>
<keyword evidence="2" id="KW-1185">Reference proteome</keyword>
<dbReference type="RefSeq" id="WP_207288556.1">
    <property type="nucleotide sequence ID" value="NZ_CP071462.1"/>
</dbReference>
<dbReference type="Gene3D" id="3.30.590.20">
    <property type="match status" value="1"/>
</dbReference>
<dbReference type="Proteomes" id="UP000663203">
    <property type="component" value="Chromosome"/>
</dbReference>
<proteinExistence type="predicted"/>
<dbReference type="InterPro" id="IPR006336">
    <property type="entry name" value="GCS2"/>
</dbReference>